<dbReference type="PANTHER" id="PTHR15556">
    <property type="entry name" value="EP300-INTERACTING INHIBITOR OF DIFFERENTIATION 2-RELATED"/>
    <property type="match status" value="1"/>
</dbReference>
<name>A0A7J7WZN0_PIPKU</name>
<evidence type="ECO:0000256" key="5">
    <source>
        <dbReference type="ARBA" id="ARBA00023163"/>
    </source>
</evidence>
<keyword evidence="6" id="KW-0539">Nucleus</keyword>
<evidence type="ECO:0000256" key="2">
    <source>
        <dbReference type="ARBA" id="ARBA00022491"/>
    </source>
</evidence>
<reference evidence="7 8" key="1">
    <citation type="journal article" date="2020" name="Nature">
        <title>Six reference-quality genomes reveal evolution of bat adaptations.</title>
        <authorList>
            <person name="Jebb D."/>
            <person name="Huang Z."/>
            <person name="Pippel M."/>
            <person name="Hughes G.M."/>
            <person name="Lavrichenko K."/>
            <person name="Devanna P."/>
            <person name="Winkler S."/>
            <person name="Jermiin L.S."/>
            <person name="Skirmuntt E.C."/>
            <person name="Katzourakis A."/>
            <person name="Burkitt-Gray L."/>
            <person name="Ray D.A."/>
            <person name="Sullivan K.A.M."/>
            <person name="Roscito J.G."/>
            <person name="Kirilenko B.M."/>
            <person name="Davalos L.M."/>
            <person name="Corthals A.P."/>
            <person name="Power M.L."/>
            <person name="Jones G."/>
            <person name="Ransome R.D."/>
            <person name="Dechmann D.K.N."/>
            <person name="Locatelli A.G."/>
            <person name="Puechmaille S.J."/>
            <person name="Fedrigo O."/>
            <person name="Jarvis E.D."/>
            <person name="Hiller M."/>
            <person name="Vernes S.C."/>
            <person name="Myers E.W."/>
            <person name="Teeling E.C."/>
        </authorList>
    </citation>
    <scope>NUCLEOTIDE SEQUENCE [LARGE SCALE GENOMIC DNA]</scope>
    <source>
        <strain evidence="7">MPipKuh1</strain>
        <tissue evidence="7">Flight muscle</tissue>
    </source>
</reference>
<keyword evidence="8" id="KW-1185">Reference proteome</keyword>
<evidence type="ECO:0000256" key="1">
    <source>
        <dbReference type="ARBA" id="ARBA00004123"/>
    </source>
</evidence>
<organism evidence="7 8">
    <name type="scientific">Pipistrellus kuhlii</name>
    <name type="common">Kuhl's pipistrelle</name>
    <dbReference type="NCBI Taxonomy" id="59472"/>
    <lineage>
        <taxon>Eukaryota</taxon>
        <taxon>Metazoa</taxon>
        <taxon>Chordata</taxon>
        <taxon>Craniata</taxon>
        <taxon>Vertebrata</taxon>
        <taxon>Euteleostomi</taxon>
        <taxon>Mammalia</taxon>
        <taxon>Eutheria</taxon>
        <taxon>Laurasiatheria</taxon>
        <taxon>Chiroptera</taxon>
        <taxon>Yangochiroptera</taxon>
        <taxon>Vespertilionidae</taxon>
        <taxon>Pipistrellus</taxon>
    </lineage>
</organism>
<gene>
    <name evidence="7" type="ORF">mPipKuh1_004290</name>
</gene>
<evidence type="ECO:0000313" key="8">
    <source>
        <dbReference type="Proteomes" id="UP000558488"/>
    </source>
</evidence>
<keyword evidence="3" id="KW-0221">Differentiation</keyword>
<dbReference type="InterPro" id="IPR033258">
    <property type="entry name" value="EID"/>
</dbReference>
<dbReference type="GO" id="GO:0030154">
    <property type="term" value="P:cell differentiation"/>
    <property type="evidence" value="ECO:0007669"/>
    <property type="project" value="UniProtKB-KW"/>
</dbReference>
<evidence type="ECO:0000256" key="6">
    <source>
        <dbReference type="ARBA" id="ARBA00023242"/>
    </source>
</evidence>
<evidence type="ECO:0000256" key="4">
    <source>
        <dbReference type="ARBA" id="ARBA00023015"/>
    </source>
</evidence>
<sequence length="184" mass="19842">MEVGGKLYEESKDLQMDLVAGKGDLLQMELGVGNWQPSLSHLHNSGPLQPEEEGSMEEEGAQAIAAVAKVAEAAVLAAVLAGEVVAEGRGLAGRLGPGELQVFAHPYFDDDDWAQLRGAALDKVKKLFMRKSSAGETKAVDGGFQMNYENTLLYKMVLLQVLISLRIVSLQAEELNCDEIIAKE</sequence>
<accession>A0A7J7WZN0</accession>
<comment type="caution">
    <text evidence="7">The sequence shown here is derived from an EMBL/GenBank/DDBJ whole genome shotgun (WGS) entry which is preliminary data.</text>
</comment>
<dbReference type="Proteomes" id="UP000558488">
    <property type="component" value="Unassembled WGS sequence"/>
</dbReference>
<dbReference type="GO" id="GO:0003714">
    <property type="term" value="F:transcription corepressor activity"/>
    <property type="evidence" value="ECO:0007669"/>
    <property type="project" value="TreeGrafter"/>
</dbReference>
<dbReference type="PANTHER" id="PTHR15556:SF5">
    <property type="entry name" value="EP300-INTERACTING INHIBITOR OF DIFFERENTIATION 1"/>
    <property type="match status" value="1"/>
</dbReference>
<dbReference type="AlphaFoldDB" id="A0A7J7WZN0"/>
<evidence type="ECO:0000256" key="3">
    <source>
        <dbReference type="ARBA" id="ARBA00022782"/>
    </source>
</evidence>
<dbReference type="GO" id="GO:0005654">
    <property type="term" value="C:nucleoplasm"/>
    <property type="evidence" value="ECO:0007669"/>
    <property type="project" value="TreeGrafter"/>
</dbReference>
<protein>
    <submittedName>
        <fullName evidence="7">EP300 interacting inhibitor of differentiation 1</fullName>
    </submittedName>
</protein>
<keyword evidence="2" id="KW-0678">Repressor</keyword>
<comment type="subcellular location">
    <subcellularLocation>
        <location evidence="1">Nucleus</location>
    </subcellularLocation>
</comment>
<dbReference type="EMBL" id="JACAGB010000009">
    <property type="protein sequence ID" value="KAF6342782.1"/>
    <property type="molecule type" value="Genomic_DNA"/>
</dbReference>
<keyword evidence="5" id="KW-0804">Transcription</keyword>
<proteinExistence type="predicted"/>
<keyword evidence="4" id="KW-0805">Transcription regulation</keyword>
<evidence type="ECO:0000313" key="7">
    <source>
        <dbReference type="EMBL" id="KAF6342782.1"/>
    </source>
</evidence>